<name>A0A8H4R9L8_9HELO</name>
<dbReference type="OrthoDB" id="58379at2759"/>
<reference evidence="1 2" key="1">
    <citation type="submission" date="2020-03" db="EMBL/GenBank/DDBJ databases">
        <title>Draft Genome Sequence of Cudoniella acicularis.</title>
        <authorList>
            <person name="Buettner E."/>
            <person name="Kellner H."/>
        </authorList>
    </citation>
    <scope>NUCLEOTIDE SEQUENCE [LARGE SCALE GENOMIC DNA]</scope>
    <source>
        <strain evidence="1 2">DSM 108380</strain>
    </source>
</reference>
<comment type="caution">
    <text evidence="1">The sequence shown here is derived from an EMBL/GenBank/DDBJ whole genome shotgun (WGS) entry which is preliminary data.</text>
</comment>
<dbReference type="PANTHER" id="PTHR38696:SF1">
    <property type="entry name" value="MEDIATOR OF RNA POLYMERASE II TRANSCRIPTION SUBUNIT 13"/>
    <property type="match status" value="1"/>
</dbReference>
<gene>
    <name evidence="1" type="ORF">G7Y89_g12131</name>
</gene>
<dbReference type="EMBL" id="JAAMPI010001241">
    <property type="protein sequence ID" value="KAF4626030.1"/>
    <property type="molecule type" value="Genomic_DNA"/>
</dbReference>
<sequence>MNPPIPEKSSMAEKPAFTQEATPSYAPFRTSFASLSLHRTDRIRLLQFPPSDIEAIRGIIQRSWSNGIQDQRPYSVSYEFKLYGNPWRGQGSDAIPARTLMRDIFAHLFSQGWILHASTDISKKEFDKDTMLFRKQQTPPPDSEWIAISFNQSDRLRLIGAPQDLRVDMQNLLRQMRLLQSEDWKDRRLNAYEFKIYGRPWFPTGEETMSTRLLLLKMLEVLENRGWSLYASVDQSNGSENVSETDSWYCVRDKSWVQGSTVFHR</sequence>
<evidence type="ECO:0000313" key="1">
    <source>
        <dbReference type="EMBL" id="KAF4626030.1"/>
    </source>
</evidence>
<dbReference type="Proteomes" id="UP000566819">
    <property type="component" value="Unassembled WGS sequence"/>
</dbReference>
<keyword evidence="2" id="KW-1185">Reference proteome</keyword>
<organism evidence="1 2">
    <name type="scientific">Cudoniella acicularis</name>
    <dbReference type="NCBI Taxonomy" id="354080"/>
    <lineage>
        <taxon>Eukaryota</taxon>
        <taxon>Fungi</taxon>
        <taxon>Dikarya</taxon>
        <taxon>Ascomycota</taxon>
        <taxon>Pezizomycotina</taxon>
        <taxon>Leotiomycetes</taxon>
        <taxon>Helotiales</taxon>
        <taxon>Tricladiaceae</taxon>
        <taxon>Cudoniella</taxon>
    </lineage>
</organism>
<accession>A0A8H4R9L8</accession>
<dbReference type="PANTHER" id="PTHR38696">
    <property type="entry name" value="MEDIATOR OF RNA POLYMERASE II TRANSCRIPTION SUBUNIT 13"/>
    <property type="match status" value="1"/>
</dbReference>
<evidence type="ECO:0000313" key="2">
    <source>
        <dbReference type="Proteomes" id="UP000566819"/>
    </source>
</evidence>
<protein>
    <submittedName>
        <fullName evidence="1">Uncharacterized protein</fullName>
    </submittedName>
</protein>
<dbReference type="AlphaFoldDB" id="A0A8H4R9L8"/>
<proteinExistence type="predicted"/>